<evidence type="ECO:0000313" key="1">
    <source>
        <dbReference type="EMBL" id="MBO1429790.1"/>
    </source>
</evidence>
<gene>
    <name evidence="1" type="ORF">J4P68_10130</name>
</gene>
<name>A0ABS3MEC2_9BRAD</name>
<evidence type="ECO:0008006" key="3">
    <source>
        <dbReference type="Google" id="ProtNLM"/>
    </source>
</evidence>
<accession>A0ABS3MEC2</accession>
<evidence type="ECO:0000313" key="2">
    <source>
        <dbReference type="Proteomes" id="UP000692816"/>
    </source>
</evidence>
<dbReference type="RefSeq" id="WP_207832242.1">
    <property type="nucleotide sequence ID" value="NZ_CP088282.1"/>
</dbReference>
<comment type="caution">
    <text evidence="1">The sequence shown here is derived from an EMBL/GenBank/DDBJ whole genome shotgun (WGS) entry which is preliminary data.</text>
</comment>
<proteinExistence type="predicted"/>
<organism evidence="1 2">
    <name type="scientific">Bradyrhizobium quebecense</name>
    <dbReference type="NCBI Taxonomy" id="2748629"/>
    <lineage>
        <taxon>Bacteria</taxon>
        <taxon>Pseudomonadati</taxon>
        <taxon>Pseudomonadota</taxon>
        <taxon>Alphaproteobacteria</taxon>
        <taxon>Hyphomicrobiales</taxon>
        <taxon>Nitrobacteraceae</taxon>
        <taxon>Bradyrhizobium</taxon>
    </lineage>
</organism>
<protein>
    <recommendedName>
        <fullName evidence="3">DUF1508 domain-containing protein</fullName>
    </recommendedName>
</protein>
<keyword evidence="2" id="KW-1185">Reference proteome</keyword>
<dbReference type="EMBL" id="JAGEPA010000001">
    <property type="protein sequence ID" value="MBO1429790.1"/>
    <property type="molecule type" value="Genomic_DNA"/>
</dbReference>
<sequence length="99" mass="11853">MIEIVRQDPPKPGVKYFRYEEPASIAPPPNSRLYSYEYRTFLICRKDIEFHFWTITMADETDPPVALQGNYTTKERAQRAIDDFLELEFTKQKQYEVRN</sequence>
<dbReference type="Proteomes" id="UP000692816">
    <property type="component" value="Unassembled WGS sequence"/>
</dbReference>
<reference evidence="1" key="1">
    <citation type="journal article" date="2021" name="Int. J. Syst. Evol. Microbiol.">
        <title>Bradyrhizobium septentrionale sp. nov. (sv. septentrionale) and Bradyrhizobium quebecense sp. nov. (sv. septentrionale) associated with legumes native to Canada possess rearranged symbiosis genes and numerous insertion sequences.</title>
        <authorList>
            <person name="Bromfield E.S.P."/>
            <person name="Cloutier S."/>
        </authorList>
    </citation>
    <scope>NUCLEOTIDE SEQUENCE</scope>
    <source>
        <strain evidence="1">12S5</strain>
    </source>
</reference>